<protein>
    <recommendedName>
        <fullName evidence="4">Pentapeptide repeat-containing protein</fullName>
    </recommendedName>
</protein>
<dbReference type="RefSeq" id="XP_005770032.1">
    <property type="nucleotide sequence ID" value="XM_005769975.1"/>
</dbReference>
<evidence type="ECO:0000256" key="1">
    <source>
        <dbReference type="SAM" id="Coils"/>
    </source>
</evidence>
<dbReference type="SUPFAM" id="SSF141571">
    <property type="entry name" value="Pentapeptide repeat-like"/>
    <property type="match status" value="1"/>
</dbReference>
<dbReference type="Pfam" id="PF00805">
    <property type="entry name" value="Pentapeptide"/>
    <property type="match status" value="1"/>
</dbReference>
<accession>A0A0D3J268</accession>
<evidence type="ECO:0000313" key="2">
    <source>
        <dbReference type="EnsemblProtists" id="EOD17603"/>
    </source>
</evidence>
<feature type="coiled-coil region" evidence="1">
    <location>
        <begin position="14"/>
        <end position="84"/>
    </location>
</feature>
<sequence>MSAERLAGHALARADELERQLAEHSLTMQKAEAAAAAETTRVVGRIDAHELSTNAKLDAANRLVSALQAQVTTLQARVAELERRPKLSGSGSSRPATCDEMEARIEALGEFRRKGHGSSLARAAGYSCVEAKAVGYSLQEAKAAGWAFEELRMAGYIGAKGMTSRDFLDRHQAGCSNFAGLDFSGEDFSNMVLLKCNLSGCVLEGATFDGAQLTSVDLSNARLTGLACSSWRGARFSGECNFTGTNIRKLLSAAELKAGGLVSGLKTTGYSCSEAKAAGYTPSECHIGGFSFEEGRGAGYRLQQSWEKARIWG</sequence>
<organism evidence="2 3">
    <name type="scientific">Emiliania huxleyi (strain CCMP1516)</name>
    <dbReference type="NCBI Taxonomy" id="280463"/>
    <lineage>
        <taxon>Eukaryota</taxon>
        <taxon>Haptista</taxon>
        <taxon>Haptophyta</taxon>
        <taxon>Prymnesiophyceae</taxon>
        <taxon>Isochrysidales</taxon>
        <taxon>Noelaerhabdaceae</taxon>
        <taxon>Emiliania</taxon>
    </lineage>
</organism>
<dbReference type="AlphaFoldDB" id="A0A0D3J268"/>
<dbReference type="Gene3D" id="2.160.20.80">
    <property type="entry name" value="E3 ubiquitin-protein ligase SopA"/>
    <property type="match status" value="1"/>
</dbReference>
<name>A0A0D3J268_EMIH1</name>
<proteinExistence type="predicted"/>
<dbReference type="GeneID" id="17263751"/>
<dbReference type="InterPro" id="IPR001646">
    <property type="entry name" value="5peptide_repeat"/>
</dbReference>
<dbReference type="KEGG" id="ehx:EMIHUDRAFT_243957"/>
<dbReference type="PaxDb" id="2903-EOD17603"/>
<evidence type="ECO:0008006" key="4">
    <source>
        <dbReference type="Google" id="ProtNLM"/>
    </source>
</evidence>
<evidence type="ECO:0000313" key="3">
    <source>
        <dbReference type="Proteomes" id="UP000013827"/>
    </source>
</evidence>
<dbReference type="HOGENOM" id="CLU_732453_0_0_1"/>
<dbReference type="EnsemblProtists" id="EOD17603">
    <property type="protein sequence ID" value="EOD17603"/>
    <property type="gene ID" value="EMIHUDRAFT_243957"/>
</dbReference>
<reference evidence="2" key="2">
    <citation type="submission" date="2024-10" db="UniProtKB">
        <authorList>
            <consortium name="EnsemblProtists"/>
        </authorList>
    </citation>
    <scope>IDENTIFICATION</scope>
</reference>
<dbReference type="Proteomes" id="UP000013827">
    <property type="component" value="Unassembled WGS sequence"/>
</dbReference>
<keyword evidence="1" id="KW-0175">Coiled coil</keyword>
<reference evidence="3" key="1">
    <citation type="journal article" date="2013" name="Nature">
        <title>Pan genome of the phytoplankton Emiliania underpins its global distribution.</title>
        <authorList>
            <person name="Read B.A."/>
            <person name="Kegel J."/>
            <person name="Klute M.J."/>
            <person name="Kuo A."/>
            <person name="Lefebvre S.C."/>
            <person name="Maumus F."/>
            <person name="Mayer C."/>
            <person name="Miller J."/>
            <person name="Monier A."/>
            <person name="Salamov A."/>
            <person name="Young J."/>
            <person name="Aguilar M."/>
            <person name="Claverie J.M."/>
            <person name="Frickenhaus S."/>
            <person name="Gonzalez K."/>
            <person name="Herman E.K."/>
            <person name="Lin Y.C."/>
            <person name="Napier J."/>
            <person name="Ogata H."/>
            <person name="Sarno A.F."/>
            <person name="Shmutz J."/>
            <person name="Schroeder D."/>
            <person name="de Vargas C."/>
            <person name="Verret F."/>
            <person name="von Dassow P."/>
            <person name="Valentin K."/>
            <person name="Van de Peer Y."/>
            <person name="Wheeler G."/>
            <person name="Dacks J.B."/>
            <person name="Delwiche C.F."/>
            <person name="Dyhrman S.T."/>
            <person name="Glockner G."/>
            <person name="John U."/>
            <person name="Richards T."/>
            <person name="Worden A.Z."/>
            <person name="Zhang X."/>
            <person name="Grigoriev I.V."/>
            <person name="Allen A.E."/>
            <person name="Bidle K."/>
            <person name="Borodovsky M."/>
            <person name="Bowler C."/>
            <person name="Brownlee C."/>
            <person name="Cock J.M."/>
            <person name="Elias M."/>
            <person name="Gladyshev V.N."/>
            <person name="Groth M."/>
            <person name="Guda C."/>
            <person name="Hadaegh A."/>
            <person name="Iglesias-Rodriguez M.D."/>
            <person name="Jenkins J."/>
            <person name="Jones B.M."/>
            <person name="Lawson T."/>
            <person name="Leese F."/>
            <person name="Lindquist E."/>
            <person name="Lobanov A."/>
            <person name="Lomsadze A."/>
            <person name="Malik S.B."/>
            <person name="Marsh M.E."/>
            <person name="Mackinder L."/>
            <person name="Mock T."/>
            <person name="Mueller-Roeber B."/>
            <person name="Pagarete A."/>
            <person name="Parker M."/>
            <person name="Probert I."/>
            <person name="Quesneville H."/>
            <person name="Raines C."/>
            <person name="Rensing S.A."/>
            <person name="Riano-Pachon D.M."/>
            <person name="Richier S."/>
            <person name="Rokitta S."/>
            <person name="Shiraiwa Y."/>
            <person name="Soanes D.M."/>
            <person name="van der Giezen M."/>
            <person name="Wahlund T.M."/>
            <person name="Williams B."/>
            <person name="Wilson W."/>
            <person name="Wolfe G."/>
            <person name="Wurch L.L."/>
        </authorList>
    </citation>
    <scope>NUCLEOTIDE SEQUENCE</scope>
</reference>
<keyword evidence="3" id="KW-1185">Reference proteome</keyword>